<proteinExistence type="predicted"/>
<protein>
    <submittedName>
        <fullName evidence="1">Uncharacterized protein</fullName>
    </submittedName>
</protein>
<reference evidence="1" key="1">
    <citation type="submission" date="2016-07" db="EMBL/GenBank/DDBJ databases">
        <title>New class B carbapenemase carried by novel plasmid in Pseudomonas putida enviromental strain in eastern Amazonia.</title>
        <authorList>
            <person name="Souza C.O."/>
            <person name="Lima K.V."/>
            <person name="Brasiliense D.M."/>
            <person name="Perez-Chaparro P.J."/>
            <person name="Mamizuka E.M."/>
            <person name="Lima M.O."/>
            <person name="Lima L.N."/>
            <person name="McCulloch J.A."/>
        </authorList>
    </citation>
    <scope>NUCLEOTIDE SEQUENCE [LARGE SCALE GENOMIC DNA]</scope>
    <source>
        <strain evidence="1">IEC33019</strain>
    </source>
</reference>
<sequence>MRGRGASPRFSLDPHIDRTLRTWEDINEHGLYLVHAVNLQKYHWGDLSKMRAEDALKQWDVFSTSLIAVDKADLSWHPEADKPGWGTQLATGVGLLLEVPPQNILGAFKRDVWFPTHANDTRYEFAQRILSGEGKRGYQVKGGYNKVIPPVALLNSGDTYNEVLVVGRPGTSVHFTPTANVKVLGIVYSFYNAIGARQEREDWALIARLQRMNPDLKVKVI</sequence>
<accession>A0A1B2F0Z8</accession>
<organism evidence="1">
    <name type="scientific">Pseudomonas putida</name>
    <name type="common">Arthrobacter siderocapsulatus</name>
    <dbReference type="NCBI Taxonomy" id="303"/>
    <lineage>
        <taxon>Bacteria</taxon>
        <taxon>Pseudomonadati</taxon>
        <taxon>Pseudomonadota</taxon>
        <taxon>Gammaproteobacteria</taxon>
        <taxon>Pseudomonadales</taxon>
        <taxon>Pseudomonadaceae</taxon>
        <taxon>Pseudomonas</taxon>
    </lineage>
</organism>
<name>A0A1B2F0Z8_PSEPU</name>
<gene>
    <name evidence="1" type="ORF">IEC33019_0335</name>
</gene>
<evidence type="ECO:0000313" key="1">
    <source>
        <dbReference type="EMBL" id="ANY85939.1"/>
    </source>
</evidence>
<dbReference type="AlphaFoldDB" id="A0A1B2F0Z8"/>
<dbReference type="EMBL" id="CP016634">
    <property type="protein sequence ID" value="ANY85939.1"/>
    <property type="molecule type" value="Genomic_DNA"/>
</dbReference>